<feature type="binding site" evidence="8">
    <location>
        <position position="10"/>
    </location>
    <ligand>
        <name>Mg(2+)</name>
        <dbReference type="ChEBI" id="CHEBI:18420"/>
    </ligand>
</feature>
<evidence type="ECO:0000256" key="4">
    <source>
        <dbReference type="ARBA" id="ARBA00022723"/>
    </source>
</evidence>
<dbReference type="InterPro" id="IPR022907">
    <property type="entry name" value="VapC_family"/>
</dbReference>
<keyword evidence="3 8" id="KW-0540">Nuclease</keyword>
<comment type="caution">
    <text evidence="10">The sequence shown here is derived from an EMBL/GenBank/DDBJ whole genome shotgun (WGS) entry which is preliminary data.</text>
</comment>
<evidence type="ECO:0000256" key="2">
    <source>
        <dbReference type="ARBA" id="ARBA00022649"/>
    </source>
</evidence>
<dbReference type="Pfam" id="PF01850">
    <property type="entry name" value="PIN"/>
    <property type="match status" value="1"/>
</dbReference>
<comment type="similarity">
    <text evidence="7 8">Belongs to the PINc/VapC protein family.</text>
</comment>
<protein>
    <recommendedName>
        <fullName evidence="8">Ribonuclease VapC</fullName>
        <shortName evidence="8">RNase VapC</shortName>
        <ecNumber evidence="8">3.1.-.-</ecNumber>
    </recommendedName>
    <alternativeName>
        <fullName evidence="8">Toxin VapC</fullName>
    </alternativeName>
</protein>
<sequence>MTVHESAVVDTNIIAALKLYDPAELPDLILITAVTLGELSFGPHATDDPAKRAGRVAVLQHVEATFDPLPYDQAAARLYGQLCAAVRATGRGPRKRSSDLMIAATAASVELPLYTANPDDFKGCEELVDVVAVNPRPNRL</sequence>
<dbReference type="PANTHER" id="PTHR33653:SF1">
    <property type="entry name" value="RIBONUCLEASE VAPC2"/>
    <property type="match status" value="1"/>
</dbReference>
<dbReference type="EMBL" id="BAAAZO010000009">
    <property type="protein sequence ID" value="GAA3622557.1"/>
    <property type="molecule type" value="Genomic_DNA"/>
</dbReference>
<dbReference type="EC" id="3.1.-.-" evidence="8"/>
<evidence type="ECO:0000259" key="9">
    <source>
        <dbReference type="Pfam" id="PF01850"/>
    </source>
</evidence>
<evidence type="ECO:0000313" key="11">
    <source>
        <dbReference type="Proteomes" id="UP001501074"/>
    </source>
</evidence>
<evidence type="ECO:0000256" key="7">
    <source>
        <dbReference type="ARBA" id="ARBA00038093"/>
    </source>
</evidence>
<comment type="cofactor">
    <cofactor evidence="1 8">
        <name>Mg(2+)</name>
        <dbReference type="ChEBI" id="CHEBI:18420"/>
    </cofactor>
</comment>
<organism evidence="10 11">
    <name type="scientific">Kineosporia mesophila</name>
    <dbReference type="NCBI Taxonomy" id="566012"/>
    <lineage>
        <taxon>Bacteria</taxon>
        <taxon>Bacillati</taxon>
        <taxon>Actinomycetota</taxon>
        <taxon>Actinomycetes</taxon>
        <taxon>Kineosporiales</taxon>
        <taxon>Kineosporiaceae</taxon>
        <taxon>Kineosporia</taxon>
    </lineage>
</organism>
<evidence type="ECO:0000256" key="8">
    <source>
        <dbReference type="HAMAP-Rule" id="MF_00265"/>
    </source>
</evidence>
<dbReference type="PANTHER" id="PTHR33653">
    <property type="entry name" value="RIBONUCLEASE VAPC2"/>
    <property type="match status" value="1"/>
</dbReference>
<dbReference type="SUPFAM" id="SSF88723">
    <property type="entry name" value="PIN domain-like"/>
    <property type="match status" value="1"/>
</dbReference>
<dbReference type="Proteomes" id="UP001501074">
    <property type="component" value="Unassembled WGS sequence"/>
</dbReference>
<evidence type="ECO:0000256" key="1">
    <source>
        <dbReference type="ARBA" id="ARBA00001946"/>
    </source>
</evidence>
<reference evidence="11" key="1">
    <citation type="journal article" date="2019" name="Int. J. Syst. Evol. Microbiol.">
        <title>The Global Catalogue of Microorganisms (GCM) 10K type strain sequencing project: providing services to taxonomists for standard genome sequencing and annotation.</title>
        <authorList>
            <consortium name="The Broad Institute Genomics Platform"/>
            <consortium name="The Broad Institute Genome Sequencing Center for Infectious Disease"/>
            <person name="Wu L."/>
            <person name="Ma J."/>
        </authorList>
    </citation>
    <scope>NUCLEOTIDE SEQUENCE [LARGE SCALE GENOMIC DNA]</scope>
    <source>
        <strain evidence="11">JCM 16902</strain>
    </source>
</reference>
<gene>
    <name evidence="8" type="primary">vapC</name>
    <name evidence="10" type="ORF">GCM10022223_44400</name>
</gene>
<keyword evidence="4 8" id="KW-0479">Metal-binding</keyword>
<dbReference type="RefSeq" id="WP_231481142.1">
    <property type="nucleotide sequence ID" value="NZ_BAAAZO010000009.1"/>
</dbReference>
<keyword evidence="6 8" id="KW-0460">Magnesium</keyword>
<keyword evidence="8" id="KW-0800">Toxin</keyword>
<feature type="domain" description="PIN" evidence="9">
    <location>
        <begin position="8"/>
        <end position="119"/>
    </location>
</feature>
<dbReference type="InterPro" id="IPR050556">
    <property type="entry name" value="Type_II_TA_system_RNase"/>
</dbReference>
<dbReference type="InterPro" id="IPR029060">
    <property type="entry name" value="PIN-like_dom_sf"/>
</dbReference>
<keyword evidence="2 8" id="KW-1277">Toxin-antitoxin system</keyword>
<accession>A0ABP7A167</accession>
<name>A0ABP7A167_9ACTN</name>
<dbReference type="Gene3D" id="3.40.50.1010">
    <property type="entry name" value="5'-nuclease"/>
    <property type="match status" value="1"/>
</dbReference>
<keyword evidence="11" id="KW-1185">Reference proteome</keyword>
<comment type="function">
    <text evidence="8">Toxic component of a toxin-antitoxin (TA) system. An RNase.</text>
</comment>
<dbReference type="HAMAP" id="MF_00265">
    <property type="entry name" value="VapC_Nob1"/>
    <property type="match status" value="1"/>
</dbReference>
<evidence type="ECO:0000256" key="5">
    <source>
        <dbReference type="ARBA" id="ARBA00022801"/>
    </source>
</evidence>
<proteinExistence type="inferred from homology"/>
<feature type="binding site" evidence="8">
    <location>
        <position position="99"/>
    </location>
    <ligand>
        <name>Mg(2+)</name>
        <dbReference type="ChEBI" id="CHEBI:18420"/>
    </ligand>
</feature>
<evidence type="ECO:0000256" key="3">
    <source>
        <dbReference type="ARBA" id="ARBA00022722"/>
    </source>
</evidence>
<evidence type="ECO:0000256" key="6">
    <source>
        <dbReference type="ARBA" id="ARBA00022842"/>
    </source>
</evidence>
<dbReference type="CDD" id="cd18732">
    <property type="entry name" value="PIN_MtVapC4-C5_like"/>
    <property type="match status" value="1"/>
</dbReference>
<dbReference type="InterPro" id="IPR002716">
    <property type="entry name" value="PIN_dom"/>
</dbReference>
<keyword evidence="5 8" id="KW-0378">Hydrolase</keyword>
<evidence type="ECO:0000313" key="10">
    <source>
        <dbReference type="EMBL" id="GAA3622557.1"/>
    </source>
</evidence>